<protein>
    <submittedName>
        <fullName evidence="4">DUF3347 domain-containing protein</fullName>
    </submittedName>
</protein>
<keyword evidence="5" id="KW-1185">Reference proteome</keyword>
<accession>A0A847S3A1</accession>
<gene>
    <name evidence="4" type="ORF">HGH92_31725</name>
</gene>
<evidence type="ECO:0000256" key="2">
    <source>
        <dbReference type="SAM" id="SignalP"/>
    </source>
</evidence>
<name>A0A847S3A1_9BACT</name>
<dbReference type="PROSITE" id="PS51257">
    <property type="entry name" value="PROKAR_LIPOPROTEIN"/>
    <property type="match status" value="1"/>
</dbReference>
<feature type="domain" description="DUF3347" evidence="3">
    <location>
        <begin position="71"/>
        <end position="160"/>
    </location>
</feature>
<comment type="caution">
    <text evidence="4">The sequence shown here is derived from an EMBL/GenBank/DDBJ whole genome shotgun (WGS) entry which is preliminary data.</text>
</comment>
<dbReference type="Proteomes" id="UP000570474">
    <property type="component" value="Unassembled WGS sequence"/>
</dbReference>
<evidence type="ECO:0000313" key="5">
    <source>
        <dbReference type="Proteomes" id="UP000570474"/>
    </source>
</evidence>
<keyword evidence="2" id="KW-0732">Signal</keyword>
<proteinExistence type="predicted"/>
<sequence length="212" mass="22600">MKTIITSTLAVATLAFAACNNQTATHEGSHTDSTATAHHHDAAPATAADVTTIQPQFTDVDPAMATAMKGIVDGYLQLKNSLAADDDAAAAKAGETMSAALAKADVSRLTADQKKIYLNNEEDLKEHAEHISKNAGNIAHQREHFVMMSDDMYELAKAFGGGQPLYRAHCPMYDQNKGAYWLSESATIKNPYMGSKMAGCGAVKELITPGKQ</sequence>
<dbReference type="Pfam" id="PF11827">
    <property type="entry name" value="DUF3347"/>
    <property type="match status" value="1"/>
</dbReference>
<evidence type="ECO:0000313" key="4">
    <source>
        <dbReference type="EMBL" id="NLR68914.1"/>
    </source>
</evidence>
<reference evidence="4 5" key="1">
    <citation type="submission" date="2020-04" db="EMBL/GenBank/DDBJ databases">
        <authorList>
            <person name="Yin C."/>
        </authorList>
    </citation>
    <scope>NUCLEOTIDE SEQUENCE [LARGE SCALE GENOMIC DNA]</scope>
    <source>
        <strain evidence="4 5">Ae27</strain>
    </source>
</reference>
<evidence type="ECO:0000259" key="3">
    <source>
        <dbReference type="Pfam" id="PF11827"/>
    </source>
</evidence>
<dbReference type="InterPro" id="IPR021782">
    <property type="entry name" value="DUF3347"/>
</dbReference>
<dbReference type="RefSeq" id="WP_168874864.1">
    <property type="nucleotide sequence ID" value="NZ_JABAIA010000004.1"/>
</dbReference>
<organism evidence="4 5">
    <name type="scientific">Chitinophaga varians</name>
    <dbReference type="NCBI Taxonomy" id="2202339"/>
    <lineage>
        <taxon>Bacteria</taxon>
        <taxon>Pseudomonadati</taxon>
        <taxon>Bacteroidota</taxon>
        <taxon>Chitinophagia</taxon>
        <taxon>Chitinophagales</taxon>
        <taxon>Chitinophagaceae</taxon>
        <taxon>Chitinophaga</taxon>
    </lineage>
</organism>
<feature type="signal peptide" evidence="2">
    <location>
        <begin position="1"/>
        <end position="17"/>
    </location>
</feature>
<evidence type="ECO:0000256" key="1">
    <source>
        <dbReference type="SAM" id="MobiDB-lite"/>
    </source>
</evidence>
<dbReference type="EMBL" id="JABAIA010000004">
    <property type="protein sequence ID" value="NLR68914.1"/>
    <property type="molecule type" value="Genomic_DNA"/>
</dbReference>
<dbReference type="AlphaFoldDB" id="A0A847S3A1"/>
<feature type="chain" id="PRO_5032728707" evidence="2">
    <location>
        <begin position="18"/>
        <end position="212"/>
    </location>
</feature>
<feature type="region of interest" description="Disordered" evidence="1">
    <location>
        <begin position="24"/>
        <end position="49"/>
    </location>
</feature>